<feature type="transmembrane region" description="Helical" evidence="10">
    <location>
        <begin position="190"/>
        <end position="215"/>
    </location>
</feature>
<keyword evidence="6 10" id="KW-1133">Transmembrane helix</keyword>
<evidence type="ECO:0000256" key="10">
    <source>
        <dbReference type="SAM" id="Phobius"/>
    </source>
</evidence>
<evidence type="ECO:0000256" key="8">
    <source>
        <dbReference type="ARBA" id="ARBA00023136"/>
    </source>
</evidence>
<dbReference type="PANTHER" id="PTHR43298:SF2">
    <property type="entry name" value="FMN_FAD EXPORTER YEEO-RELATED"/>
    <property type="match status" value="1"/>
</dbReference>
<keyword evidence="2" id="KW-0813">Transport</keyword>
<reference evidence="11 12" key="1">
    <citation type="submission" date="2019-03" db="EMBL/GenBank/DDBJ databases">
        <title>Draft Genome Sequence of Massilia arenosa sp. nov., a Novel Massilia Species Isolated from a Sandy-loam Maize Soil.</title>
        <authorList>
            <person name="Raths R."/>
            <person name="Peta V."/>
            <person name="Bucking H."/>
        </authorList>
    </citation>
    <scope>NUCLEOTIDE SEQUENCE [LARGE SCALE GENOMIC DNA]</scope>
    <source>
        <strain evidence="11 12">MC02</strain>
    </source>
</reference>
<sequence>MSTHHYSISHEVRALWKLAWPMLVGQIATVGMGVADVAMTGHVSAVELASVSLGASVWSIILVTVIGTMMAINTVVAHEVGALNFARVPHVVRQALWKALLVGLAACLLTNLAVLVFDYLQLEPVVHEKASWFVHIVSIGMPAFAAYRALYGYTASINQTVPVMVIAIGGLLYNVFMNWLLVFGNWGMPALGAVGCAVSTASGMWLMLIAMLVWIRIGRAYRQTYPFTHWEWPHWPEIMSMLRLGVPIGITYFAEVSAFGAVSLLVARFGVVPVSAHQIALNFASLVFMVPMTFGIGMITRVGQALGEGDPHRARFASWVGVGMSLGFGLLSAIGIAIFRWQIARAYTSDLAVQELCVTLLLFAAVFQLSDATQVAASSAIRGYKVTREPMLIQLIAFWGFSLPAGCILGLAPQWFPWHPAQPWQAQGFWVGLTGGLTIAAVLLTWVLARLANRRVAEHAAA</sequence>
<evidence type="ECO:0000256" key="5">
    <source>
        <dbReference type="ARBA" id="ARBA00022692"/>
    </source>
</evidence>
<dbReference type="PIRSF" id="PIRSF006603">
    <property type="entry name" value="DinF"/>
    <property type="match status" value="1"/>
</dbReference>
<dbReference type="GO" id="GO:0005886">
    <property type="term" value="C:plasma membrane"/>
    <property type="evidence" value="ECO:0007669"/>
    <property type="project" value="UniProtKB-SubCell"/>
</dbReference>
<organism evidence="11 12">
    <name type="scientific">Zemynaea arenosa</name>
    <dbReference type="NCBI Taxonomy" id="2561931"/>
    <lineage>
        <taxon>Bacteria</taxon>
        <taxon>Pseudomonadati</taxon>
        <taxon>Pseudomonadota</taxon>
        <taxon>Betaproteobacteria</taxon>
        <taxon>Burkholderiales</taxon>
        <taxon>Oxalobacteraceae</taxon>
        <taxon>Telluria group</taxon>
        <taxon>Zemynaea</taxon>
    </lineage>
</organism>
<keyword evidence="5 10" id="KW-0812">Transmembrane</keyword>
<dbReference type="OrthoDB" id="9780160at2"/>
<evidence type="ECO:0000256" key="3">
    <source>
        <dbReference type="ARBA" id="ARBA00022449"/>
    </source>
</evidence>
<name>A0A4Y9SJ80_9BURK</name>
<evidence type="ECO:0000313" key="12">
    <source>
        <dbReference type="Proteomes" id="UP000298438"/>
    </source>
</evidence>
<dbReference type="GO" id="GO:0006811">
    <property type="term" value="P:monoatomic ion transport"/>
    <property type="evidence" value="ECO:0007669"/>
    <property type="project" value="UniProtKB-KW"/>
</dbReference>
<keyword evidence="4" id="KW-1003">Cell membrane</keyword>
<dbReference type="AlphaFoldDB" id="A0A4Y9SJ80"/>
<feature type="transmembrane region" description="Helical" evidence="10">
    <location>
        <begin position="96"/>
        <end position="120"/>
    </location>
</feature>
<evidence type="ECO:0000256" key="4">
    <source>
        <dbReference type="ARBA" id="ARBA00022475"/>
    </source>
</evidence>
<dbReference type="InterPro" id="IPR048279">
    <property type="entry name" value="MdtK-like"/>
</dbReference>
<dbReference type="PANTHER" id="PTHR43298">
    <property type="entry name" value="MULTIDRUG RESISTANCE PROTEIN NORM-RELATED"/>
    <property type="match status" value="1"/>
</dbReference>
<dbReference type="RefSeq" id="WP_135206075.1">
    <property type="nucleotide sequence ID" value="NZ_SPVF01000070.1"/>
</dbReference>
<evidence type="ECO:0000256" key="1">
    <source>
        <dbReference type="ARBA" id="ARBA00004429"/>
    </source>
</evidence>
<dbReference type="InterPro" id="IPR002528">
    <property type="entry name" value="MATE_fam"/>
</dbReference>
<dbReference type="GO" id="GO:0042910">
    <property type="term" value="F:xenobiotic transmembrane transporter activity"/>
    <property type="evidence" value="ECO:0007669"/>
    <property type="project" value="InterPro"/>
</dbReference>
<evidence type="ECO:0000256" key="2">
    <source>
        <dbReference type="ARBA" id="ARBA00022448"/>
    </source>
</evidence>
<evidence type="ECO:0000256" key="7">
    <source>
        <dbReference type="ARBA" id="ARBA00023065"/>
    </source>
</evidence>
<feature type="transmembrane region" description="Helical" evidence="10">
    <location>
        <begin position="279"/>
        <end position="299"/>
    </location>
</feature>
<dbReference type="CDD" id="cd13131">
    <property type="entry name" value="MATE_NorM_like"/>
    <property type="match status" value="1"/>
</dbReference>
<keyword evidence="12" id="KW-1185">Reference proteome</keyword>
<feature type="transmembrane region" description="Helical" evidence="10">
    <location>
        <begin position="163"/>
        <end position="184"/>
    </location>
</feature>
<dbReference type="GO" id="GO:0015297">
    <property type="term" value="F:antiporter activity"/>
    <property type="evidence" value="ECO:0007669"/>
    <property type="project" value="UniProtKB-KW"/>
</dbReference>
<comment type="subcellular location">
    <subcellularLocation>
        <location evidence="1">Cell inner membrane</location>
        <topology evidence="1">Multi-pass membrane protein</topology>
    </subcellularLocation>
</comment>
<gene>
    <name evidence="11" type="ORF">E4L96_04735</name>
</gene>
<protein>
    <recommendedName>
        <fullName evidence="9">Multidrug-efflux transporter</fullName>
    </recommendedName>
</protein>
<feature type="transmembrane region" description="Helical" evidence="10">
    <location>
        <begin position="391"/>
        <end position="416"/>
    </location>
</feature>
<dbReference type="EMBL" id="SPVF01000070">
    <property type="protein sequence ID" value="TFW25995.1"/>
    <property type="molecule type" value="Genomic_DNA"/>
</dbReference>
<feature type="transmembrane region" description="Helical" evidence="10">
    <location>
        <begin position="428"/>
        <end position="449"/>
    </location>
</feature>
<dbReference type="Pfam" id="PF01554">
    <property type="entry name" value="MatE"/>
    <property type="match status" value="2"/>
</dbReference>
<comment type="caution">
    <text evidence="11">The sequence shown here is derived from an EMBL/GenBank/DDBJ whole genome shotgun (WGS) entry which is preliminary data.</text>
</comment>
<feature type="transmembrane region" description="Helical" evidence="10">
    <location>
        <begin position="55"/>
        <end position="76"/>
    </location>
</feature>
<evidence type="ECO:0000256" key="6">
    <source>
        <dbReference type="ARBA" id="ARBA00022989"/>
    </source>
</evidence>
<feature type="transmembrane region" description="Helical" evidence="10">
    <location>
        <begin position="244"/>
        <end position="267"/>
    </location>
</feature>
<dbReference type="NCBIfam" id="TIGR00797">
    <property type="entry name" value="matE"/>
    <property type="match status" value="1"/>
</dbReference>
<accession>A0A4Y9SJ80</accession>
<keyword evidence="7" id="KW-0406">Ion transport</keyword>
<keyword evidence="3" id="KW-0050">Antiport</keyword>
<evidence type="ECO:0000313" key="11">
    <source>
        <dbReference type="EMBL" id="TFW25995.1"/>
    </source>
</evidence>
<evidence type="ECO:0000256" key="9">
    <source>
        <dbReference type="ARBA" id="ARBA00031636"/>
    </source>
</evidence>
<dbReference type="InterPro" id="IPR050222">
    <property type="entry name" value="MATE_MdtK"/>
</dbReference>
<proteinExistence type="predicted"/>
<feature type="transmembrane region" description="Helical" evidence="10">
    <location>
        <begin position="319"/>
        <end position="339"/>
    </location>
</feature>
<feature type="transmembrane region" description="Helical" evidence="10">
    <location>
        <begin position="14"/>
        <end position="35"/>
    </location>
</feature>
<dbReference type="Proteomes" id="UP000298438">
    <property type="component" value="Unassembled WGS sequence"/>
</dbReference>
<feature type="transmembrane region" description="Helical" evidence="10">
    <location>
        <begin position="132"/>
        <end position="151"/>
    </location>
</feature>
<keyword evidence="8 10" id="KW-0472">Membrane</keyword>
<feature type="transmembrane region" description="Helical" evidence="10">
    <location>
        <begin position="351"/>
        <end position="370"/>
    </location>
</feature>